<keyword evidence="6" id="KW-0443">Lipid metabolism</keyword>
<evidence type="ECO:0000256" key="4">
    <source>
        <dbReference type="ARBA" id="ARBA00022525"/>
    </source>
</evidence>
<protein>
    <recommendedName>
        <fullName evidence="3">phospholipase A2</fullName>
        <ecNumber evidence="3">3.1.1.4</ecNumber>
    </recommendedName>
    <alternativeName>
        <fullName evidence="7">Phosphatidylcholine 2-acylhydrolase</fullName>
    </alternativeName>
</protein>
<dbReference type="InterPro" id="IPR036444">
    <property type="entry name" value="PLipase_A2_dom_sf"/>
</dbReference>
<reference evidence="10 11" key="1">
    <citation type="journal article" date="2024" name="bioRxiv">
        <title>A reference genome for Trichogramma kaykai: A tiny desert-dwelling parasitoid wasp with competing sex-ratio distorters.</title>
        <authorList>
            <person name="Culotta J."/>
            <person name="Lindsey A.R."/>
        </authorList>
    </citation>
    <scope>NUCLEOTIDE SEQUENCE [LARGE SCALE GENOMIC DNA]</scope>
    <source>
        <strain evidence="10 11">KSX58</strain>
    </source>
</reference>
<keyword evidence="8" id="KW-0472">Membrane</keyword>
<feature type="domain" description="Phospholipase A2-like central" evidence="9">
    <location>
        <begin position="130"/>
        <end position="225"/>
    </location>
</feature>
<comment type="caution">
    <text evidence="10">The sequence shown here is derived from an EMBL/GenBank/DDBJ whole genome shotgun (WGS) entry which is preliminary data.</text>
</comment>
<dbReference type="GO" id="GO:0005576">
    <property type="term" value="C:extracellular region"/>
    <property type="evidence" value="ECO:0007669"/>
    <property type="project" value="UniProtKB-SubCell"/>
</dbReference>
<proteinExistence type="predicted"/>
<accession>A0ABD2WGK2</accession>
<evidence type="ECO:0000256" key="1">
    <source>
        <dbReference type="ARBA" id="ARBA00001913"/>
    </source>
</evidence>
<dbReference type="PANTHER" id="PTHR12253">
    <property type="entry name" value="RH14732P"/>
    <property type="match status" value="1"/>
</dbReference>
<evidence type="ECO:0000313" key="11">
    <source>
        <dbReference type="Proteomes" id="UP001627154"/>
    </source>
</evidence>
<dbReference type="Pfam" id="PF05826">
    <property type="entry name" value="Phospholip_A2_2"/>
    <property type="match status" value="1"/>
</dbReference>
<evidence type="ECO:0000256" key="5">
    <source>
        <dbReference type="ARBA" id="ARBA00022963"/>
    </source>
</evidence>
<evidence type="ECO:0000256" key="6">
    <source>
        <dbReference type="ARBA" id="ARBA00023098"/>
    </source>
</evidence>
<dbReference type="Proteomes" id="UP001627154">
    <property type="component" value="Unassembled WGS sequence"/>
</dbReference>
<keyword evidence="4" id="KW-0964">Secreted</keyword>
<dbReference type="GO" id="GO:0004623">
    <property type="term" value="F:phospholipase A2 activity"/>
    <property type="evidence" value="ECO:0007669"/>
    <property type="project" value="UniProtKB-EC"/>
</dbReference>
<gene>
    <name evidence="10" type="ORF">TKK_013749</name>
</gene>
<name>A0ABD2WGK2_9HYME</name>
<evidence type="ECO:0000313" key="10">
    <source>
        <dbReference type="EMBL" id="KAL3391854.1"/>
    </source>
</evidence>
<dbReference type="AlphaFoldDB" id="A0ABD2WGK2"/>
<evidence type="ECO:0000256" key="8">
    <source>
        <dbReference type="SAM" id="Phobius"/>
    </source>
</evidence>
<feature type="transmembrane region" description="Helical" evidence="8">
    <location>
        <begin position="6"/>
        <end position="31"/>
    </location>
</feature>
<keyword evidence="11" id="KW-1185">Reference proteome</keyword>
<dbReference type="EMBL" id="JBJJXI010000108">
    <property type="protein sequence ID" value="KAL3391854.1"/>
    <property type="molecule type" value="Genomic_DNA"/>
</dbReference>
<dbReference type="Gene3D" id="1.20.90.10">
    <property type="entry name" value="Phospholipase A2 domain"/>
    <property type="match status" value="1"/>
</dbReference>
<evidence type="ECO:0000256" key="3">
    <source>
        <dbReference type="ARBA" id="ARBA00013278"/>
    </source>
</evidence>
<organism evidence="10 11">
    <name type="scientific">Trichogramma kaykai</name>
    <dbReference type="NCBI Taxonomy" id="54128"/>
    <lineage>
        <taxon>Eukaryota</taxon>
        <taxon>Metazoa</taxon>
        <taxon>Ecdysozoa</taxon>
        <taxon>Arthropoda</taxon>
        <taxon>Hexapoda</taxon>
        <taxon>Insecta</taxon>
        <taxon>Pterygota</taxon>
        <taxon>Neoptera</taxon>
        <taxon>Endopterygota</taxon>
        <taxon>Hymenoptera</taxon>
        <taxon>Apocrita</taxon>
        <taxon>Proctotrupomorpha</taxon>
        <taxon>Chalcidoidea</taxon>
        <taxon>Trichogrammatidae</taxon>
        <taxon>Trichogramma</taxon>
    </lineage>
</organism>
<dbReference type="GO" id="GO:0016042">
    <property type="term" value="P:lipid catabolic process"/>
    <property type="evidence" value="ECO:0007669"/>
    <property type="project" value="UniProtKB-KW"/>
</dbReference>
<keyword evidence="8" id="KW-0812">Transmembrane</keyword>
<keyword evidence="8" id="KW-1133">Transmembrane helix</keyword>
<dbReference type="SUPFAM" id="SSF48619">
    <property type="entry name" value="Phospholipase A2, PLA2"/>
    <property type="match status" value="1"/>
</dbReference>
<dbReference type="InterPro" id="IPR016090">
    <property type="entry name" value="PLA2-like_dom"/>
</dbReference>
<evidence type="ECO:0000259" key="9">
    <source>
        <dbReference type="Pfam" id="PF05826"/>
    </source>
</evidence>
<comment type="cofactor">
    <cofactor evidence="1">
        <name>Ca(2+)</name>
        <dbReference type="ChEBI" id="CHEBI:29108"/>
    </cofactor>
</comment>
<dbReference type="EC" id="3.1.1.4" evidence="3"/>
<comment type="subcellular location">
    <subcellularLocation>
        <location evidence="2">Secreted</location>
    </subcellularLocation>
</comment>
<dbReference type="InterPro" id="IPR033113">
    <property type="entry name" value="PLA2_histidine"/>
</dbReference>
<evidence type="ECO:0000256" key="2">
    <source>
        <dbReference type="ARBA" id="ARBA00004613"/>
    </source>
</evidence>
<evidence type="ECO:0000256" key="7">
    <source>
        <dbReference type="ARBA" id="ARBA00029903"/>
    </source>
</evidence>
<sequence length="265" mass="30306">MLIVIIAMNFYAFCVFIFIGCSAFDSVVSFVRAKKDDRVFHYQQAIVVQNYAPNRTLTGCAVMEVYEKSDEQSMLNIFKTFGVPSSEITMAKIVSLMQECDTLNEATEYKKFSTSDDIDIRKVARKMQLIFPGTKWCGPGSSASGYHELGADAVVDKCCRAHDFCPIKIIPHDKRYGLRNDYRSTISHCFCDQMFYNCLTPIQNWRAKMIKNLYFRPVVKSQCIEGLPENFEKMELVPIKPVTDTVELSPVEIDEDLEDPELIMD</sequence>
<keyword evidence="5" id="KW-0442">Lipid degradation</keyword>
<dbReference type="PROSITE" id="PS00118">
    <property type="entry name" value="PA2_HIS"/>
    <property type="match status" value="1"/>
</dbReference>